<evidence type="ECO:0000313" key="4">
    <source>
        <dbReference type="EMBL" id="RDX95989.1"/>
    </source>
</evidence>
<feature type="non-terminal residue" evidence="4">
    <location>
        <position position="1"/>
    </location>
</feature>
<dbReference type="Proteomes" id="UP000257109">
    <property type="component" value="Unassembled WGS sequence"/>
</dbReference>
<comment type="caution">
    <text evidence="4">The sequence shown here is derived from an EMBL/GenBank/DDBJ whole genome shotgun (WGS) entry which is preliminary data.</text>
</comment>
<feature type="signal peptide" evidence="2">
    <location>
        <begin position="1"/>
        <end position="31"/>
    </location>
</feature>
<gene>
    <name evidence="4" type="primary">APRL5</name>
    <name evidence="4" type="ORF">CR513_21413</name>
</gene>
<keyword evidence="1" id="KW-0812">Transmembrane</keyword>
<dbReference type="InterPro" id="IPR044794">
    <property type="entry name" value="APRL5/7"/>
</dbReference>
<feature type="domain" description="Thioredoxin" evidence="3">
    <location>
        <begin position="86"/>
        <end position="164"/>
    </location>
</feature>
<dbReference type="EMBL" id="QJKJ01003998">
    <property type="protein sequence ID" value="RDX95989.1"/>
    <property type="molecule type" value="Genomic_DNA"/>
</dbReference>
<evidence type="ECO:0000259" key="3">
    <source>
        <dbReference type="Pfam" id="PF00085"/>
    </source>
</evidence>
<keyword evidence="2" id="KW-0732">Signal</keyword>
<feature type="transmembrane region" description="Helical" evidence="1">
    <location>
        <begin position="208"/>
        <end position="225"/>
    </location>
</feature>
<proteinExistence type="predicted"/>
<protein>
    <submittedName>
        <fullName evidence="4">5'-adenylylsulfate reductase-like 5</fullName>
    </submittedName>
</protein>
<keyword evidence="1" id="KW-0472">Membrane</keyword>
<keyword evidence="1" id="KW-1133">Transmembrane helix</keyword>
<dbReference type="OrthoDB" id="1899781at2759"/>
<dbReference type="Pfam" id="PF00085">
    <property type="entry name" value="Thioredoxin"/>
    <property type="match status" value="1"/>
</dbReference>
<keyword evidence="5" id="KW-1185">Reference proteome</keyword>
<evidence type="ECO:0000256" key="2">
    <source>
        <dbReference type="SAM" id="SignalP"/>
    </source>
</evidence>
<sequence>MAFCYSPSSVASSLLLLLLLLCVIMFQSASAFSSSSSSSSLCLPEPPSFRYNLQSQCPISIPSNPPLQVDGNYVEGVLSGRKRIQYISILFYASWCPFSRKMLPKFEILSSMFPQVEHLILEQSSALPSLFSKYGIHSLPAILLVNQTSRLRYHGPNNLLSLSEFYERNTGFAPSIVVVDSSSILSDENATRNLFGLSLKETWRREPFFLLSVLFLCLRLLLFIFPKIISRLRAFWDSCIPHLNMQIFGETSQAMGRVLQVIDIRRIWTKLRLCKTRNFHERARSCRVWASSLASVSLGESSSARSSTQ</sequence>
<feature type="non-terminal residue" evidence="4">
    <location>
        <position position="309"/>
    </location>
</feature>
<evidence type="ECO:0000256" key="1">
    <source>
        <dbReference type="SAM" id="Phobius"/>
    </source>
</evidence>
<reference evidence="4" key="1">
    <citation type="submission" date="2018-05" db="EMBL/GenBank/DDBJ databases">
        <title>Draft genome of Mucuna pruriens seed.</title>
        <authorList>
            <person name="Nnadi N.E."/>
            <person name="Vos R."/>
            <person name="Hasami M.H."/>
            <person name="Devisetty U.K."/>
            <person name="Aguiy J.C."/>
        </authorList>
    </citation>
    <scope>NUCLEOTIDE SEQUENCE [LARGE SCALE GENOMIC DNA]</scope>
    <source>
        <strain evidence="4">JCA_2017</strain>
    </source>
</reference>
<accession>A0A371GZQ7</accession>
<dbReference type="InterPro" id="IPR013766">
    <property type="entry name" value="Thioredoxin_domain"/>
</dbReference>
<dbReference type="PANTHER" id="PTHR47126">
    <property type="entry name" value="5'-ADENYLYLSULFATE REDUCTASE-LIKE 7"/>
    <property type="match status" value="1"/>
</dbReference>
<dbReference type="Gene3D" id="3.40.30.10">
    <property type="entry name" value="Glutaredoxin"/>
    <property type="match status" value="1"/>
</dbReference>
<dbReference type="AlphaFoldDB" id="A0A371GZQ7"/>
<feature type="chain" id="PRO_5017019561" evidence="2">
    <location>
        <begin position="32"/>
        <end position="309"/>
    </location>
</feature>
<evidence type="ECO:0000313" key="5">
    <source>
        <dbReference type="Proteomes" id="UP000257109"/>
    </source>
</evidence>
<dbReference type="PANTHER" id="PTHR47126:SF3">
    <property type="entry name" value="5'-ADENYLYLSULFATE REDUCTASE-LIKE 5"/>
    <property type="match status" value="1"/>
</dbReference>
<name>A0A371GZQ7_MUCPR</name>
<dbReference type="InterPro" id="IPR036249">
    <property type="entry name" value="Thioredoxin-like_sf"/>
</dbReference>
<organism evidence="4 5">
    <name type="scientific">Mucuna pruriens</name>
    <name type="common">Velvet bean</name>
    <name type="synonym">Dolichos pruriens</name>
    <dbReference type="NCBI Taxonomy" id="157652"/>
    <lineage>
        <taxon>Eukaryota</taxon>
        <taxon>Viridiplantae</taxon>
        <taxon>Streptophyta</taxon>
        <taxon>Embryophyta</taxon>
        <taxon>Tracheophyta</taxon>
        <taxon>Spermatophyta</taxon>
        <taxon>Magnoliopsida</taxon>
        <taxon>eudicotyledons</taxon>
        <taxon>Gunneridae</taxon>
        <taxon>Pentapetalae</taxon>
        <taxon>rosids</taxon>
        <taxon>fabids</taxon>
        <taxon>Fabales</taxon>
        <taxon>Fabaceae</taxon>
        <taxon>Papilionoideae</taxon>
        <taxon>50 kb inversion clade</taxon>
        <taxon>NPAAA clade</taxon>
        <taxon>indigoferoid/millettioid clade</taxon>
        <taxon>Phaseoleae</taxon>
        <taxon>Mucuna</taxon>
    </lineage>
</organism>
<dbReference type="SUPFAM" id="SSF52833">
    <property type="entry name" value="Thioredoxin-like"/>
    <property type="match status" value="1"/>
</dbReference>